<reference evidence="1 2" key="1">
    <citation type="journal article" date="2011" name="Genome Biol.">
        <title>Comparative genome sequence analysis underscores mycoparasitism as the ancestral life style of Trichoderma.</title>
        <authorList>
            <person name="Kubicek C.P."/>
            <person name="Herrera-Estrella A."/>
            <person name="Seidl-Seiboth V."/>
            <person name="Martinez D.A."/>
            <person name="Druzhinina I.S."/>
            <person name="Thon M."/>
            <person name="Zeilinger S."/>
            <person name="Casas-Flores S."/>
            <person name="Horwitz B.A."/>
            <person name="Mukherjee P.K."/>
            <person name="Mukherjee M."/>
            <person name="Kredics L."/>
            <person name="Alcaraz L.D."/>
            <person name="Aerts A."/>
            <person name="Antal Z."/>
            <person name="Atanasova L."/>
            <person name="Cervantes-Badillo M.G."/>
            <person name="Challacombe J."/>
            <person name="Chertkov O."/>
            <person name="McCluskey K."/>
            <person name="Coulpier F."/>
            <person name="Deshpande N."/>
            <person name="von Doehren H."/>
            <person name="Ebbole D.J."/>
            <person name="Esquivel-Naranjo E.U."/>
            <person name="Fekete E."/>
            <person name="Flipphi M."/>
            <person name="Glaser F."/>
            <person name="Gomez-Rodriguez E.Y."/>
            <person name="Gruber S."/>
            <person name="Han C."/>
            <person name="Henrissat B."/>
            <person name="Hermosa R."/>
            <person name="Hernandez-Onate M."/>
            <person name="Karaffa L."/>
            <person name="Kosti I."/>
            <person name="Le Crom S."/>
            <person name="Lindquist E."/>
            <person name="Lucas S."/>
            <person name="Luebeck M."/>
            <person name="Luebeck P.S."/>
            <person name="Margeot A."/>
            <person name="Metz B."/>
            <person name="Misra M."/>
            <person name="Nevalainen H."/>
            <person name="Omann M."/>
            <person name="Packer N."/>
            <person name="Perrone G."/>
            <person name="Uresti-Rivera E.E."/>
            <person name="Salamov A."/>
            <person name="Schmoll M."/>
            <person name="Seiboth B."/>
            <person name="Shapiro H."/>
            <person name="Sukno S."/>
            <person name="Tamayo-Ramos J.A."/>
            <person name="Tisch D."/>
            <person name="Wiest A."/>
            <person name="Wilkinson H.H."/>
            <person name="Zhang M."/>
            <person name="Coutinho P.M."/>
            <person name="Kenerley C.M."/>
            <person name="Monte E."/>
            <person name="Baker S.E."/>
            <person name="Grigoriev I.V."/>
        </authorList>
    </citation>
    <scope>NUCLEOTIDE SEQUENCE [LARGE SCALE GENOMIC DNA]</scope>
    <source>
        <strain evidence="2">ATCC 20476 / IMI 206040</strain>
    </source>
</reference>
<comment type="caution">
    <text evidence="1">The sequence shown here is derived from an EMBL/GenBank/DDBJ whole genome shotgun (WGS) entry which is preliminary data.</text>
</comment>
<keyword evidence="2" id="KW-1185">Reference proteome</keyword>
<sequence length="156" mass="17688">MSQDNHRTRAVFAVQALTNQPIYHAIENKSLMIRTRKEPHLYLSLCYGELKLLPKPGSGSFWDCVRTSGWYGFRNTVSGTYLHINGTANTICAEQRQRLGSNYFTAEMDVNGGCILNVYKAPSHELLRVSVSEDRKSLSTLEPAGEPWDFIEIKYV</sequence>
<dbReference type="GeneID" id="25784143"/>
<name>G9NXJ2_HYPAI</name>
<evidence type="ECO:0000313" key="1">
    <source>
        <dbReference type="EMBL" id="EHK44172.1"/>
    </source>
</evidence>
<dbReference type="AlphaFoldDB" id="G9NXJ2"/>
<dbReference type="PANTHER" id="PTHR39697:SF2">
    <property type="entry name" value="CYANOVIRIN-N DOMAIN-CONTAINING PROTEIN"/>
    <property type="match status" value="1"/>
</dbReference>
<dbReference type="Proteomes" id="UP000005426">
    <property type="component" value="Unassembled WGS sequence"/>
</dbReference>
<proteinExistence type="predicted"/>
<dbReference type="EMBL" id="ABDG02000025">
    <property type="protein sequence ID" value="EHK44172.1"/>
    <property type="molecule type" value="Genomic_DNA"/>
</dbReference>
<dbReference type="HOGENOM" id="CLU_076163_2_0_1"/>
<evidence type="ECO:0000313" key="2">
    <source>
        <dbReference type="Proteomes" id="UP000005426"/>
    </source>
</evidence>
<dbReference type="OrthoDB" id="5289641at2759"/>
<dbReference type="KEGG" id="tatv:25784143"/>
<accession>G9NXJ2</accession>
<gene>
    <name evidence="1" type="ORF">TRIATDRAFT_37677</name>
</gene>
<dbReference type="PANTHER" id="PTHR39697">
    <property type="entry name" value="RICIN B LECTIN DOMAIN-CONTAINING PROTEIN-RELATED"/>
    <property type="match status" value="1"/>
</dbReference>
<dbReference type="OMA" id="IRSIEYH"/>
<organism evidence="1 2">
    <name type="scientific">Hypocrea atroviridis (strain ATCC 20476 / IMI 206040)</name>
    <name type="common">Trichoderma atroviride</name>
    <dbReference type="NCBI Taxonomy" id="452589"/>
    <lineage>
        <taxon>Eukaryota</taxon>
        <taxon>Fungi</taxon>
        <taxon>Dikarya</taxon>
        <taxon>Ascomycota</taxon>
        <taxon>Pezizomycotina</taxon>
        <taxon>Sordariomycetes</taxon>
        <taxon>Hypocreomycetidae</taxon>
        <taxon>Hypocreales</taxon>
        <taxon>Hypocreaceae</taxon>
        <taxon>Trichoderma</taxon>
    </lineage>
</organism>
<protein>
    <submittedName>
        <fullName evidence="1">Uncharacterized protein</fullName>
    </submittedName>
</protein>